<sequence>MDRASLADKPSYNALSYTWGAPNFTQSICINGRCFRVTKNLQSALFHLRQQHESVVVWIDAVCINQKDNEEKSHQVQQMQRIYEEAQLVLIWLGPARDESDVAMDNDKEDEEDDGLTLEQILSQVTNKHGTQAALPTGAIYHLLQRPWWQRVWVVQELGAARKAIFMCGSRSIDANRMSTALTIFR</sequence>
<evidence type="ECO:0000313" key="3">
    <source>
        <dbReference type="Proteomes" id="UP000800094"/>
    </source>
</evidence>
<dbReference type="RefSeq" id="XP_033690980.1">
    <property type="nucleotide sequence ID" value="XM_033823058.1"/>
</dbReference>
<dbReference type="AlphaFoldDB" id="A0A6A6J027"/>
<evidence type="ECO:0000313" key="2">
    <source>
        <dbReference type="EMBL" id="KAF2255976.1"/>
    </source>
</evidence>
<dbReference type="Pfam" id="PF06985">
    <property type="entry name" value="HET"/>
    <property type="match status" value="1"/>
</dbReference>
<protein>
    <submittedName>
        <fullName evidence="2">HET-domain-containing protein</fullName>
    </submittedName>
</protein>
<dbReference type="InterPro" id="IPR010730">
    <property type="entry name" value="HET"/>
</dbReference>
<evidence type="ECO:0000259" key="1">
    <source>
        <dbReference type="Pfam" id="PF06985"/>
    </source>
</evidence>
<accession>A0A6A6J027</accession>
<dbReference type="EMBL" id="ML987189">
    <property type="protein sequence ID" value="KAF2255976.1"/>
    <property type="molecule type" value="Genomic_DNA"/>
</dbReference>
<dbReference type="PANTHER" id="PTHR24148">
    <property type="entry name" value="ANKYRIN REPEAT DOMAIN-CONTAINING PROTEIN 39 HOMOLOG-RELATED"/>
    <property type="match status" value="1"/>
</dbReference>
<name>A0A6A6J027_9PLEO</name>
<dbReference type="GeneID" id="54576388"/>
<feature type="domain" description="Heterokaryon incompatibility" evidence="1">
    <location>
        <begin position="12"/>
        <end position="157"/>
    </location>
</feature>
<reference evidence="2" key="1">
    <citation type="journal article" date="2020" name="Stud. Mycol.">
        <title>101 Dothideomycetes genomes: a test case for predicting lifestyles and emergence of pathogens.</title>
        <authorList>
            <person name="Haridas S."/>
            <person name="Albert R."/>
            <person name="Binder M."/>
            <person name="Bloem J."/>
            <person name="Labutti K."/>
            <person name="Salamov A."/>
            <person name="Andreopoulos B."/>
            <person name="Baker S."/>
            <person name="Barry K."/>
            <person name="Bills G."/>
            <person name="Bluhm B."/>
            <person name="Cannon C."/>
            <person name="Castanera R."/>
            <person name="Culley D."/>
            <person name="Daum C."/>
            <person name="Ezra D."/>
            <person name="Gonzalez J."/>
            <person name="Henrissat B."/>
            <person name="Kuo A."/>
            <person name="Liang C."/>
            <person name="Lipzen A."/>
            <person name="Lutzoni F."/>
            <person name="Magnuson J."/>
            <person name="Mondo S."/>
            <person name="Nolan M."/>
            <person name="Ohm R."/>
            <person name="Pangilinan J."/>
            <person name="Park H.-J."/>
            <person name="Ramirez L."/>
            <person name="Alfaro M."/>
            <person name="Sun H."/>
            <person name="Tritt A."/>
            <person name="Yoshinaga Y."/>
            <person name="Zwiers L.-H."/>
            <person name="Turgeon B."/>
            <person name="Goodwin S."/>
            <person name="Spatafora J."/>
            <person name="Crous P."/>
            <person name="Grigoriev I."/>
        </authorList>
    </citation>
    <scope>NUCLEOTIDE SEQUENCE</scope>
    <source>
        <strain evidence="2">CBS 122368</strain>
    </source>
</reference>
<organism evidence="2 3">
    <name type="scientific">Trematosphaeria pertusa</name>
    <dbReference type="NCBI Taxonomy" id="390896"/>
    <lineage>
        <taxon>Eukaryota</taxon>
        <taxon>Fungi</taxon>
        <taxon>Dikarya</taxon>
        <taxon>Ascomycota</taxon>
        <taxon>Pezizomycotina</taxon>
        <taxon>Dothideomycetes</taxon>
        <taxon>Pleosporomycetidae</taxon>
        <taxon>Pleosporales</taxon>
        <taxon>Massarineae</taxon>
        <taxon>Trematosphaeriaceae</taxon>
        <taxon>Trematosphaeria</taxon>
    </lineage>
</organism>
<dbReference type="PANTHER" id="PTHR24148:SF64">
    <property type="entry name" value="HETEROKARYON INCOMPATIBILITY DOMAIN-CONTAINING PROTEIN"/>
    <property type="match status" value="1"/>
</dbReference>
<dbReference type="Proteomes" id="UP000800094">
    <property type="component" value="Unassembled WGS sequence"/>
</dbReference>
<proteinExistence type="predicted"/>
<feature type="non-terminal residue" evidence="2">
    <location>
        <position position="186"/>
    </location>
</feature>
<dbReference type="OrthoDB" id="2157530at2759"/>
<dbReference type="InterPro" id="IPR052895">
    <property type="entry name" value="HetReg/Transcr_Mod"/>
</dbReference>
<gene>
    <name evidence="2" type="ORF">BU26DRAFT_414232</name>
</gene>
<keyword evidence="3" id="KW-1185">Reference proteome</keyword>